<protein>
    <submittedName>
        <fullName evidence="1">Uncharacterized protein</fullName>
    </submittedName>
</protein>
<evidence type="ECO:0000313" key="2">
    <source>
        <dbReference type="Proteomes" id="UP000824014"/>
    </source>
</evidence>
<proteinExistence type="predicted"/>
<gene>
    <name evidence="1" type="ORF">H9816_06545</name>
</gene>
<comment type="caution">
    <text evidence="1">The sequence shown here is derived from an EMBL/GenBank/DDBJ whole genome shotgun (WGS) entry which is preliminary data.</text>
</comment>
<accession>A0A9D2DET9</accession>
<dbReference type="Proteomes" id="UP000824014">
    <property type="component" value="Unassembled WGS sequence"/>
</dbReference>
<organism evidence="1 2">
    <name type="scientific">Candidatus Tidjanibacter faecipullorum</name>
    <dbReference type="NCBI Taxonomy" id="2838766"/>
    <lineage>
        <taxon>Bacteria</taxon>
        <taxon>Pseudomonadati</taxon>
        <taxon>Bacteroidota</taxon>
        <taxon>Bacteroidia</taxon>
        <taxon>Bacteroidales</taxon>
        <taxon>Rikenellaceae</taxon>
        <taxon>Tidjanibacter</taxon>
    </lineage>
</organism>
<dbReference type="AlphaFoldDB" id="A0A9D2DET9"/>
<dbReference type="EMBL" id="DXCC01000021">
    <property type="protein sequence ID" value="HIZ15552.1"/>
    <property type="molecule type" value="Genomic_DNA"/>
</dbReference>
<name>A0A9D2DET9_9BACT</name>
<reference evidence="1" key="1">
    <citation type="journal article" date="2021" name="PeerJ">
        <title>Extensive microbial diversity within the chicken gut microbiome revealed by metagenomics and culture.</title>
        <authorList>
            <person name="Gilroy R."/>
            <person name="Ravi A."/>
            <person name="Getino M."/>
            <person name="Pursley I."/>
            <person name="Horton D.L."/>
            <person name="Alikhan N.F."/>
            <person name="Baker D."/>
            <person name="Gharbi K."/>
            <person name="Hall N."/>
            <person name="Watson M."/>
            <person name="Adriaenssens E.M."/>
            <person name="Foster-Nyarko E."/>
            <person name="Jarju S."/>
            <person name="Secka A."/>
            <person name="Antonio M."/>
            <person name="Oren A."/>
            <person name="Chaudhuri R.R."/>
            <person name="La Ragione R."/>
            <person name="Hildebrand F."/>
            <person name="Pallen M.J."/>
        </authorList>
    </citation>
    <scope>NUCLEOTIDE SEQUENCE</scope>
    <source>
        <strain evidence="1">ChiHjej11B10-19426</strain>
    </source>
</reference>
<reference evidence="1" key="2">
    <citation type="submission" date="2021-04" db="EMBL/GenBank/DDBJ databases">
        <authorList>
            <person name="Gilroy R."/>
        </authorList>
    </citation>
    <scope>NUCLEOTIDE SEQUENCE</scope>
    <source>
        <strain evidence="1">ChiHjej11B10-19426</strain>
    </source>
</reference>
<sequence>MENFKKDMTPSYDNSECGVCDEMAGKVGTAAEVDSFELEDASGKVMTLHIYPFQLGRLGLIARRLLDLNLALNSNKPDDVVERLWTVCAEKPKEVAEIIAIATLRTKKEIDTLFEERVKLLLWSPAMTTDAFCKILYRIVSLSYYADFVNAIRVVRNMRLAISADAKTEHVERKTR</sequence>
<evidence type="ECO:0000313" key="1">
    <source>
        <dbReference type="EMBL" id="HIZ15552.1"/>
    </source>
</evidence>